<proteinExistence type="predicted"/>
<dbReference type="Proteomes" id="UP000186955">
    <property type="component" value="Unassembled WGS sequence"/>
</dbReference>
<reference evidence="1 2" key="1">
    <citation type="submission" date="2016-10" db="EMBL/GenBank/DDBJ databases">
        <title>Genome sequence of the ascomycete fungus Penicillium subrubescens.</title>
        <authorList>
            <person name="De Vries R.P."/>
            <person name="Peng M."/>
            <person name="Dilokpimol A."/>
            <person name="Hilden K."/>
            <person name="Makela M.R."/>
            <person name="Grigoriev I."/>
            <person name="Riley R."/>
            <person name="Granchi Z."/>
        </authorList>
    </citation>
    <scope>NUCLEOTIDE SEQUENCE [LARGE SCALE GENOMIC DNA]</scope>
    <source>
        <strain evidence="1 2">CBS 132785</strain>
    </source>
</reference>
<protein>
    <submittedName>
        <fullName evidence="1">Uncharacterized protein</fullName>
    </submittedName>
</protein>
<evidence type="ECO:0000313" key="1">
    <source>
        <dbReference type="EMBL" id="OKP11359.1"/>
    </source>
</evidence>
<gene>
    <name evidence="1" type="ORF">PENSUB_3130</name>
</gene>
<comment type="caution">
    <text evidence="1">The sequence shown here is derived from an EMBL/GenBank/DDBJ whole genome shotgun (WGS) entry which is preliminary data.</text>
</comment>
<organism evidence="1 2">
    <name type="scientific">Penicillium subrubescens</name>
    <dbReference type="NCBI Taxonomy" id="1316194"/>
    <lineage>
        <taxon>Eukaryota</taxon>
        <taxon>Fungi</taxon>
        <taxon>Dikarya</taxon>
        <taxon>Ascomycota</taxon>
        <taxon>Pezizomycotina</taxon>
        <taxon>Eurotiomycetes</taxon>
        <taxon>Eurotiomycetidae</taxon>
        <taxon>Eurotiales</taxon>
        <taxon>Aspergillaceae</taxon>
        <taxon>Penicillium</taxon>
    </lineage>
</organism>
<dbReference type="EMBL" id="MNBE01000284">
    <property type="protein sequence ID" value="OKP11359.1"/>
    <property type="molecule type" value="Genomic_DNA"/>
</dbReference>
<dbReference type="AlphaFoldDB" id="A0A1Q5UFW7"/>
<accession>A0A1Q5UFW7</accession>
<name>A0A1Q5UFW7_9EURO</name>
<keyword evidence="2" id="KW-1185">Reference proteome</keyword>
<sequence length="82" mass="8868">MGVLRRLLSHNAFSPLKASHPYAPVLPLKYCQGSSLFPDHSLCPEEPNGSPAIIATNRRGNATFLLGLDKEEQVAQDALPSI</sequence>
<evidence type="ECO:0000313" key="2">
    <source>
        <dbReference type="Proteomes" id="UP000186955"/>
    </source>
</evidence>